<dbReference type="Pfam" id="PF04910">
    <property type="entry name" value="Tcf25"/>
    <property type="match status" value="1"/>
</dbReference>
<feature type="compositionally biased region" description="Basic and acidic residues" evidence="1">
    <location>
        <begin position="26"/>
        <end position="37"/>
    </location>
</feature>
<feature type="compositionally biased region" description="Basic residues" evidence="1">
    <location>
        <begin position="95"/>
        <end position="110"/>
    </location>
</feature>
<feature type="region of interest" description="Disordered" evidence="1">
    <location>
        <begin position="1"/>
        <end position="119"/>
    </location>
</feature>
<evidence type="ECO:0000313" key="2">
    <source>
        <dbReference type="EMBL" id="MDE47844.1"/>
    </source>
</evidence>
<dbReference type="AlphaFoldDB" id="A0A6G1SBG7"/>
<feature type="compositionally biased region" description="Acidic residues" evidence="1">
    <location>
        <begin position="39"/>
        <end position="48"/>
    </location>
</feature>
<proteinExistence type="predicted"/>
<feature type="compositionally biased region" description="Polar residues" evidence="1">
    <location>
        <begin position="632"/>
        <end position="665"/>
    </location>
</feature>
<feature type="compositionally biased region" description="Basic residues" evidence="1">
    <location>
        <begin position="767"/>
        <end position="776"/>
    </location>
</feature>
<reference evidence="2" key="1">
    <citation type="submission" date="2018-10" db="EMBL/GenBank/DDBJ databases">
        <title>Transcriptome assembly of Aceria tosichella (Wheat curl mite) Type 2.</title>
        <authorList>
            <person name="Scully E.D."/>
            <person name="Geib S.M."/>
            <person name="Palmer N.A."/>
            <person name="Gupta A.K."/>
            <person name="Sarath G."/>
            <person name="Tatineni S."/>
        </authorList>
    </citation>
    <scope>NUCLEOTIDE SEQUENCE</scope>
    <source>
        <strain evidence="2">LincolnNE</strain>
    </source>
</reference>
<feature type="region of interest" description="Disordered" evidence="1">
    <location>
        <begin position="632"/>
        <end position="676"/>
    </location>
</feature>
<evidence type="ECO:0000256" key="1">
    <source>
        <dbReference type="SAM" id="MobiDB-lite"/>
    </source>
</evidence>
<dbReference type="GO" id="GO:1990112">
    <property type="term" value="C:RQC complex"/>
    <property type="evidence" value="ECO:0007669"/>
    <property type="project" value="TreeGrafter"/>
</dbReference>
<name>A0A6G1SBG7_9ACAR</name>
<organism evidence="2">
    <name type="scientific">Aceria tosichella</name>
    <name type="common">wheat curl mite</name>
    <dbReference type="NCBI Taxonomy" id="561515"/>
    <lineage>
        <taxon>Eukaryota</taxon>
        <taxon>Metazoa</taxon>
        <taxon>Ecdysozoa</taxon>
        <taxon>Arthropoda</taxon>
        <taxon>Chelicerata</taxon>
        <taxon>Arachnida</taxon>
        <taxon>Acari</taxon>
        <taxon>Acariformes</taxon>
        <taxon>Trombidiformes</taxon>
        <taxon>Prostigmata</taxon>
        <taxon>Eupodina</taxon>
        <taxon>Eriophyoidea</taxon>
        <taxon>Eriophyidae</taxon>
        <taxon>Eriophyinae</taxon>
        <taxon>Aceriini</taxon>
        <taxon>Aceria</taxon>
    </lineage>
</organism>
<feature type="compositionally biased region" description="Acidic residues" evidence="1">
    <location>
        <begin position="15"/>
        <end position="25"/>
    </location>
</feature>
<gene>
    <name evidence="2" type="primary">Tcf25</name>
    <name evidence="2" type="ORF">g.4470</name>
</gene>
<feature type="compositionally biased region" description="Acidic residues" evidence="1">
    <location>
        <begin position="59"/>
        <end position="73"/>
    </location>
</feature>
<protein>
    <submittedName>
        <fullName evidence="2">Transcription factor 25</fullName>
    </submittedName>
</protein>
<accession>A0A6G1SBG7</accession>
<dbReference type="EMBL" id="GGYP01003073">
    <property type="protein sequence ID" value="MDE47844.1"/>
    <property type="molecule type" value="Transcribed_RNA"/>
</dbReference>
<dbReference type="PANTHER" id="PTHR22684">
    <property type="entry name" value="NULP1-RELATED"/>
    <property type="match status" value="1"/>
</dbReference>
<dbReference type="InterPro" id="IPR006994">
    <property type="entry name" value="TCF25/Rqc1"/>
</dbReference>
<dbReference type="PANTHER" id="PTHR22684:SF0">
    <property type="entry name" value="RIBOSOME QUALITY CONTROL COMPLEX SUBUNIT TCF25"/>
    <property type="match status" value="1"/>
</dbReference>
<feature type="region of interest" description="Disordered" evidence="1">
    <location>
        <begin position="725"/>
        <end position="776"/>
    </location>
</feature>
<feature type="compositionally biased region" description="Basic and acidic residues" evidence="1">
    <location>
        <begin position="1"/>
        <end position="14"/>
    </location>
</feature>
<sequence length="776" mass="87396">MSKKVDFAESNIEHEIEEDPELESPNEEKRQYNKFELLDLIEGDDDGASSDLNSNQDGDLSDLNEQKEEDDDDTGVKQSAHNDKTNGNNKSSANNRRKPRKKRGKGKGSKKSPEDDGLDDELANLARAITTSDVSNNIQSECSRFKLLKVDTRNLIPEIELKRIFGRGVIKDDKTRPKIHPGSNLQRSRFVSSSYFETKPSSPFVGPRMELDDTINNVRDNDLSNERRSKKDTLSTIFTDPDRPVYFKFVHDKSYQEAQRMFIEAVHRGHSEFIVQSLSAFPAHAESLVQLSHMVRVSEDYKTASEFIERALVVFERGFHPRFNIATATCRLSYKRPENRTFFITIFKHINCCHRRGLRRTPLEYCKLLLSLEPENDPLMAILLLDFFAIRCEDYDYLIEFYSKWDQFQKLPNLKFSLALAYFLKSRCSRQSKSENEANLKSADKLLKEALLVFPNFIIPLLDACSGEPDAALKQCSYFDYSVYGNKYKLVPETVEVLVDLYVKRTFSLWKQKLVLGWLERNVAELVADFTTGVLADEGKHLQHWSSFPKVAPKNLLRHMVLCDLDIKIPSSASSTTYIDIDPYPPTDSIITYDTTTLSANQSSSAGGSGSLFEEVSGLFLRSILPSFSLADPNQPNAASPTSSGQQANQTTARARPGQRSNTGPRGQASIRDMPEGGAVLRISGADREESHYLDREGAESLMAIIGGLQDIHGLQVAEILEEGEEGEAGTQNTDNNQEHGSAHDQQQNNTSSRGSGRGGVGNQNGLRRRHQPRRR</sequence>